<keyword evidence="14" id="KW-1185">Reference proteome</keyword>
<evidence type="ECO:0000256" key="4">
    <source>
        <dbReference type="ARBA" id="ARBA00022806"/>
    </source>
</evidence>
<dbReference type="OrthoDB" id="1470711at2759"/>
<dbReference type="Gene3D" id="3.40.50.300">
    <property type="entry name" value="P-loop containing nucleotide triphosphate hydrolases"/>
    <property type="match status" value="3"/>
</dbReference>
<dbReference type="STRING" id="619300.G3AI91"/>
<evidence type="ECO:0000256" key="6">
    <source>
        <dbReference type="ARBA" id="ARBA00023235"/>
    </source>
</evidence>
<dbReference type="InterPro" id="IPR014016">
    <property type="entry name" value="UvrD-like_ATP-bd"/>
</dbReference>
<dbReference type="Pfam" id="PF00580">
    <property type="entry name" value="UvrD-helicase"/>
    <property type="match status" value="1"/>
</dbReference>
<dbReference type="KEGG" id="spaa:SPAPADRAFT_147526"/>
<dbReference type="eggNOG" id="KOG2108">
    <property type="taxonomic scope" value="Eukaryota"/>
</dbReference>
<dbReference type="AlphaFoldDB" id="G3AI91"/>
<evidence type="ECO:0000256" key="3">
    <source>
        <dbReference type="ARBA" id="ARBA00022801"/>
    </source>
</evidence>
<feature type="domain" description="UvrD-like helicase C-terminal" evidence="12">
    <location>
        <begin position="309"/>
        <end position="609"/>
    </location>
</feature>
<feature type="binding site" evidence="10">
    <location>
        <begin position="35"/>
        <end position="42"/>
    </location>
    <ligand>
        <name>ATP</name>
        <dbReference type="ChEBI" id="CHEBI:30616"/>
    </ligand>
</feature>
<dbReference type="GeneID" id="18870755"/>
<dbReference type="GO" id="GO:0005634">
    <property type="term" value="C:nucleus"/>
    <property type="evidence" value="ECO:0007669"/>
    <property type="project" value="TreeGrafter"/>
</dbReference>
<evidence type="ECO:0000313" key="14">
    <source>
        <dbReference type="Proteomes" id="UP000000709"/>
    </source>
</evidence>
<evidence type="ECO:0000259" key="11">
    <source>
        <dbReference type="PROSITE" id="PS51198"/>
    </source>
</evidence>
<dbReference type="GO" id="GO:0003677">
    <property type="term" value="F:DNA binding"/>
    <property type="evidence" value="ECO:0007669"/>
    <property type="project" value="InterPro"/>
</dbReference>
<dbReference type="InParanoid" id="G3AI91"/>
<evidence type="ECO:0000256" key="5">
    <source>
        <dbReference type="ARBA" id="ARBA00022840"/>
    </source>
</evidence>
<dbReference type="GO" id="GO:0043138">
    <property type="term" value="F:3'-5' DNA helicase activity"/>
    <property type="evidence" value="ECO:0007669"/>
    <property type="project" value="UniProtKB-EC"/>
</dbReference>
<gene>
    <name evidence="13" type="ORF">SPAPADRAFT_147526</name>
</gene>
<keyword evidence="6" id="KW-0413">Isomerase</keyword>
<dbReference type="HOGENOM" id="CLU_004585_7_0_1"/>
<protein>
    <recommendedName>
        <fullName evidence="8">DNA 3'-5' helicase</fullName>
        <ecNumber evidence="8">5.6.2.4</ecNumber>
    </recommendedName>
</protein>
<evidence type="ECO:0000256" key="8">
    <source>
        <dbReference type="ARBA" id="ARBA00034808"/>
    </source>
</evidence>
<dbReference type="Pfam" id="PF13361">
    <property type="entry name" value="UvrD_C"/>
    <property type="match status" value="1"/>
</dbReference>
<dbReference type="InterPro" id="IPR000212">
    <property type="entry name" value="DNA_helicase_UvrD/REP"/>
</dbReference>
<sequence length="723" mass="82440">MTITSVESDDVNLTETQLEAVRFDHDPKTLLSIQAGPGSGKTLTLIHRIKYLIDEKGVLPEGIIVLSMTNRTVNSLRANLSRLIGQTRAEKVKIRTFHSFAANLVDSYIAEYFPGKAIKVLLDDVSWRSFAAFFLNPSHMRGEKVKKYKDKVLNIAELERWINQLKCGESTLEHVAKQLKVPETELKESIQYLEDNGMIRYSDFISDAIELMEKSLSIENPIGELANVEVVIVDEFQDMQPNLLQLIQNITRYPSNSGENKHLTIAGDINQCIYEFLKSSPNITNEFIEKFNSWKIDQIVLKETFRLSPEVLEAAVDVALKPAGLGESMQLFESTKESSFKPVLYSLSNELEEYDFIAEEIWRLICQSGGLLQFSDFIILVRSNREVDLISKKLSQQHGFDVNKFTSVPDWIQGNTHIFLDVLNMLKNGFGSDFALLCIMMKLGANKPFLKKLLLSYNKWKLELPDRKRNLLEEYVYTLPSEKDPIFNTDVKKHLKLKILKFLTVVRQERDSSPLIRPKQVIQSIVNIVHGTELMDYINKVPATEQQRGEIVLKNLNSFSKSVKFAYGRYIMAKPDCTFIEFFLHTFSEDEPVIDKKSINISTVHKAKGLEFPVVFIPGCKSHYAKFPSSPWRNMNGVHAPSAEEARLLFVAMTRAKHLLYIGSINSSKWSKLFHKEPEKINTEYVSAMASSLNRKMPSADAIITGNQVYKSLGIASRFIKRI</sequence>
<dbReference type="GO" id="GO:0016787">
    <property type="term" value="F:hydrolase activity"/>
    <property type="evidence" value="ECO:0007669"/>
    <property type="project" value="UniProtKB-UniRule"/>
</dbReference>
<accession>G3AI91</accession>
<comment type="similarity">
    <text evidence="1">Belongs to the helicase family. UvrD subfamily.</text>
</comment>
<dbReference type="Proteomes" id="UP000000709">
    <property type="component" value="Unassembled WGS sequence"/>
</dbReference>
<dbReference type="PANTHER" id="PTHR11070:SF46">
    <property type="entry name" value="ATP-DEPENDENT DNA HELICASE HMI1, MITOCHONDRIAL"/>
    <property type="match status" value="1"/>
</dbReference>
<dbReference type="PANTHER" id="PTHR11070">
    <property type="entry name" value="UVRD / RECB / PCRA DNA HELICASE FAMILY MEMBER"/>
    <property type="match status" value="1"/>
</dbReference>
<comment type="catalytic activity">
    <reaction evidence="7">
        <text>Couples ATP hydrolysis with the unwinding of duplex DNA by translocating in the 3'-5' direction.</text>
        <dbReference type="EC" id="5.6.2.4"/>
    </reaction>
</comment>
<dbReference type="InterPro" id="IPR014017">
    <property type="entry name" value="DNA_helicase_UvrD-like_C"/>
</dbReference>
<evidence type="ECO:0000256" key="9">
    <source>
        <dbReference type="ARBA" id="ARBA00048988"/>
    </source>
</evidence>
<keyword evidence="4 10" id="KW-0347">Helicase</keyword>
<dbReference type="InterPro" id="IPR013986">
    <property type="entry name" value="DExx_box_DNA_helicase_dom_sf"/>
</dbReference>
<evidence type="ECO:0000259" key="12">
    <source>
        <dbReference type="PROSITE" id="PS51217"/>
    </source>
</evidence>
<comment type="catalytic activity">
    <reaction evidence="9">
        <text>ATP + H2O = ADP + phosphate + H(+)</text>
        <dbReference type="Rhea" id="RHEA:13065"/>
        <dbReference type="ChEBI" id="CHEBI:15377"/>
        <dbReference type="ChEBI" id="CHEBI:15378"/>
        <dbReference type="ChEBI" id="CHEBI:30616"/>
        <dbReference type="ChEBI" id="CHEBI:43474"/>
        <dbReference type="ChEBI" id="CHEBI:456216"/>
        <dbReference type="EC" id="5.6.2.4"/>
    </reaction>
</comment>
<reference evidence="13 14" key="1">
    <citation type="journal article" date="2011" name="Proc. Natl. Acad. Sci. U.S.A.">
        <title>Comparative genomics of xylose-fermenting fungi for enhanced biofuel production.</title>
        <authorList>
            <person name="Wohlbach D.J."/>
            <person name="Kuo A."/>
            <person name="Sato T.K."/>
            <person name="Potts K.M."/>
            <person name="Salamov A.A."/>
            <person name="LaButti K.M."/>
            <person name="Sun H."/>
            <person name="Clum A."/>
            <person name="Pangilinan J.L."/>
            <person name="Lindquist E.A."/>
            <person name="Lucas S."/>
            <person name="Lapidus A."/>
            <person name="Jin M."/>
            <person name="Gunawan C."/>
            <person name="Balan V."/>
            <person name="Dale B.E."/>
            <person name="Jeffries T.W."/>
            <person name="Zinkel R."/>
            <person name="Barry K.W."/>
            <person name="Grigoriev I.V."/>
            <person name="Gasch A.P."/>
        </authorList>
    </citation>
    <scope>NUCLEOTIDE SEQUENCE [LARGE SCALE GENOMIC DNA]</scope>
    <source>
        <strain evidence="14">NRRL Y-27907 / 11-Y1</strain>
    </source>
</reference>
<keyword evidence="5 10" id="KW-0067">ATP-binding</keyword>
<dbReference type="PROSITE" id="PS51217">
    <property type="entry name" value="UVRD_HELICASE_CTER"/>
    <property type="match status" value="1"/>
</dbReference>
<dbReference type="EC" id="5.6.2.4" evidence="8"/>
<dbReference type="OMA" id="ENGWRGL"/>
<dbReference type="PROSITE" id="PS51198">
    <property type="entry name" value="UVRD_HELICASE_ATP_BIND"/>
    <property type="match status" value="1"/>
</dbReference>
<evidence type="ECO:0000256" key="7">
    <source>
        <dbReference type="ARBA" id="ARBA00034617"/>
    </source>
</evidence>
<dbReference type="GO" id="GO:0005524">
    <property type="term" value="F:ATP binding"/>
    <property type="evidence" value="ECO:0007669"/>
    <property type="project" value="UniProtKB-UniRule"/>
</dbReference>
<dbReference type="FunCoup" id="G3AI91">
    <property type="interactions" value="14"/>
</dbReference>
<organism evidence="14">
    <name type="scientific">Spathaspora passalidarum (strain NRRL Y-27907 / 11-Y1)</name>
    <dbReference type="NCBI Taxonomy" id="619300"/>
    <lineage>
        <taxon>Eukaryota</taxon>
        <taxon>Fungi</taxon>
        <taxon>Dikarya</taxon>
        <taxon>Ascomycota</taxon>
        <taxon>Saccharomycotina</taxon>
        <taxon>Pichiomycetes</taxon>
        <taxon>Debaryomycetaceae</taxon>
        <taxon>Spathaspora</taxon>
    </lineage>
</organism>
<dbReference type="Gene3D" id="1.10.10.160">
    <property type="match status" value="1"/>
</dbReference>
<dbReference type="EMBL" id="GL996500">
    <property type="protein sequence ID" value="EGW33658.1"/>
    <property type="molecule type" value="Genomic_DNA"/>
</dbReference>
<keyword evidence="3 10" id="KW-0378">Hydrolase</keyword>
<feature type="domain" description="UvrD-like helicase ATP-binding" evidence="11">
    <location>
        <begin position="14"/>
        <end position="308"/>
    </location>
</feature>
<evidence type="ECO:0000256" key="10">
    <source>
        <dbReference type="PROSITE-ProRule" id="PRU00560"/>
    </source>
</evidence>
<dbReference type="RefSeq" id="XP_007373242.1">
    <property type="nucleotide sequence ID" value="XM_007373180.1"/>
</dbReference>
<keyword evidence="2 10" id="KW-0547">Nucleotide-binding</keyword>
<name>G3AI91_SPAPN</name>
<evidence type="ECO:0000313" key="13">
    <source>
        <dbReference type="EMBL" id="EGW33658.1"/>
    </source>
</evidence>
<dbReference type="SUPFAM" id="SSF52540">
    <property type="entry name" value="P-loop containing nucleoside triphosphate hydrolases"/>
    <property type="match status" value="1"/>
</dbReference>
<dbReference type="InterPro" id="IPR027417">
    <property type="entry name" value="P-loop_NTPase"/>
</dbReference>
<dbReference type="CDD" id="cd17932">
    <property type="entry name" value="DEXQc_UvrD"/>
    <property type="match status" value="1"/>
</dbReference>
<proteinExistence type="inferred from homology"/>
<evidence type="ECO:0000256" key="2">
    <source>
        <dbReference type="ARBA" id="ARBA00022741"/>
    </source>
</evidence>
<evidence type="ECO:0000256" key="1">
    <source>
        <dbReference type="ARBA" id="ARBA00009922"/>
    </source>
</evidence>
<dbReference type="GO" id="GO:0000725">
    <property type="term" value="P:recombinational repair"/>
    <property type="evidence" value="ECO:0007669"/>
    <property type="project" value="TreeGrafter"/>
</dbReference>